<dbReference type="Pfam" id="PF13429">
    <property type="entry name" value="TPR_15"/>
    <property type="match status" value="1"/>
</dbReference>
<dbReference type="InterPro" id="IPR019734">
    <property type="entry name" value="TPR_rpt"/>
</dbReference>
<name>T0YUE1_9ZZZZ</name>
<dbReference type="PROSITE" id="PS50005">
    <property type="entry name" value="TPR"/>
    <property type="match status" value="1"/>
</dbReference>
<dbReference type="InterPro" id="IPR011990">
    <property type="entry name" value="TPR-like_helical_dom_sf"/>
</dbReference>
<gene>
    <name evidence="1" type="ORF">B2A_12100</name>
</gene>
<sequence length="206" mass="22387">MAAGQPAAAVAAYTAAQRIRPSALGAIRLFQAERAAHAPDPAGPLAQWLARWPQDWPVRTVLGNYELLVAHQPKRGMRELRAAIAQNPADVVALNNLAWAMIRSADPRAAHYAERAYKLAPQSAQVNDTLGWILVRQGQSAAALPYLRRAVRLDPSDRQLQYHYADGLAHAGQPGRARTVLQHILAQPQPFPGRAAAKRLLATLTA</sequence>
<dbReference type="SUPFAM" id="SSF48452">
    <property type="entry name" value="TPR-like"/>
    <property type="match status" value="1"/>
</dbReference>
<evidence type="ECO:0000313" key="1">
    <source>
        <dbReference type="EMBL" id="EQD36598.1"/>
    </source>
</evidence>
<reference evidence="1" key="1">
    <citation type="submission" date="2013-08" db="EMBL/GenBank/DDBJ databases">
        <authorList>
            <person name="Mendez C."/>
            <person name="Richter M."/>
            <person name="Ferrer M."/>
            <person name="Sanchez J."/>
        </authorList>
    </citation>
    <scope>NUCLEOTIDE SEQUENCE</scope>
</reference>
<organism evidence="1">
    <name type="scientific">mine drainage metagenome</name>
    <dbReference type="NCBI Taxonomy" id="410659"/>
    <lineage>
        <taxon>unclassified sequences</taxon>
        <taxon>metagenomes</taxon>
        <taxon>ecological metagenomes</taxon>
    </lineage>
</organism>
<dbReference type="Gene3D" id="1.25.40.10">
    <property type="entry name" value="Tetratricopeptide repeat domain"/>
    <property type="match status" value="1"/>
</dbReference>
<protein>
    <submittedName>
        <fullName evidence="1">Tetratricopeptide repeat domain protein</fullName>
    </submittedName>
</protein>
<reference evidence="1" key="2">
    <citation type="journal article" date="2014" name="ISME J.">
        <title>Microbial stratification in low pH oxic and suboxic macroscopic growths along an acid mine drainage.</title>
        <authorList>
            <person name="Mendez-Garcia C."/>
            <person name="Mesa V."/>
            <person name="Sprenger R.R."/>
            <person name="Richter M."/>
            <person name="Diez M.S."/>
            <person name="Solano J."/>
            <person name="Bargiela R."/>
            <person name="Golyshina O.V."/>
            <person name="Manteca A."/>
            <person name="Ramos J.L."/>
            <person name="Gallego J.R."/>
            <person name="Llorente I."/>
            <person name="Martins Dos Santos V.A."/>
            <person name="Jensen O.N."/>
            <person name="Pelaez A.I."/>
            <person name="Sanchez J."/>
            <person name="Ferrer M."/>
        </authorList>
    </citation>
    <scope>NUCLEOTIDE SEQUENCE</scope>
</reference>
<dbReference type="EMBL" id="AUZZ01008722">
    <property type="protein sequence ID" value="EQD36598.1"/>
    <property type="molecule type" value="Genomic_DNA"/>
</dbReference>
<proteinExistence type="predicted"/>
<dbReference type="AlphaFoldDB" id="T0YUE1"/>
<accession>T0YUE1</accession>
<comment type="caution">
    <text evidence="1">The sequence shown here is derived from an EMBL/GenBank/DDBJ whole genome shotgun (WGS) entry which is preliminary data.</text>
</comment>